<feature type="compositionally biased region" description="Polar residues" evidence="1">
    <location>
        <begin position="692"/>
        <end position="706"/>
    </location>
</feature>
<feature type="compositionally biased region" description="Polar residues" evidence="1">
    <location>
        <begin position="284"/>
        <end position="298"/>
    </location>
</feature>
<feature type="compositionally biased region" description="Basic and acidic residues" evidence="1">
    <location>
        <begin position="316"/>
        <end position="325"/>
    </location>
</feature>
<feature type="compositionally biased region" description="Polar residues" evidence="1">
    <location>
        <begin position="394"/>
        <end position="403"/>
    </location>
</feature>
<dbReference type="GeneID" id="19188133"/>
<evidence type="ECO:0000313" key="2">
    <source>
        <dbReference type="EMBL" id="EXJ73643.1"/>
    </source>
</evidence>
<dbReference type="OrthoDB" id="193499at2759"/>
<feature type="compositionally biased region" description="Polar residues" evidence="1">
    <location>
        <begin position="714"/>
        <end position="727"/>
    </location>
</feature>
<feature type="compositionally biased region" description="Polar residues" evidence="1">
    <location>
        <begin position="169"/>
        <end position="195"/>
    </location>
</feature>
<feature type="region of interest" description="Disordered" evidence="1">
    <location>
        <begin position="582"/>
        <end position="808"/>
    </location>
</feature>
<dbReference type="HOGENOM" id="CLU_013291_0_0_1"/>
<dbReference type="AlphaFoldDB" id="W9X0A4"/>
<feature type="region of interest" description="Disordered" evidence="1">
    <location>
        <begin position="279"/>
        <end position="487"/>
    </location>
</feature>
<dbReference type="STRING" id="1182543.W9X0A4"/>
<keyword evidence="3" id="KW-1185">Reference proteome</keyword>
<feature type="compositionally biased region" description="Polar residues" evidence="1">
    <location>
        <begin position="355"/>
        <end position="375"/>
    </location>
</feature>
<dbReference type="EMBL" id="AMGX01000004">
    <property type="protein sequence ID" value="EXJ73643.1"/>
    <property type="molecule type" value="Genomic_DNA"/>
</dbReference>
<name>W9X0A4_9EURO</name>
<protein>
    <submittedName>
        <fullName evidence="2">Uncharacterized protein</fullName>
    </submittedName>
</protein>
<feature type="compositionally biased region" description="Basic and acidic residues" evidence="1">
    <location>
        <begin position="338"/>
        <end position="347"/>
    </location>
</feature>
<evidence type="ECO:0000313" key="3">
    <source>
        <dbReference type="Proteomes" id="UP000019471"/>
    </source>
</evidence>
<dbReference type="Proteomes" id="UP000019471">
    <property type="component" value="Unassembled WGS sequence"/>
</dbReference>
<feature type="compositionally biased region" description="Polar residues" evidence="1">
    <location>
        <begin position="642"/>
        <end position="655"/>
    </location>
</feature>
<proteinExistence type="predicted"/>
<comment type="caution">
    <text evidence="2">The sequence shown here is derived from an EMBL/GenBank/DDBJ whole genome shotgun (WGS) entry which is preliminary data.</text>
</comment>
<feature type="region of interest" description="Disordered" evidence="1">
    <location>
        <begin position="120"/>
        <end position="205"/>
    </location>
</feature>
<organism evidence="2 3">
    <name type="scientific">Cladophialophora psammophila CBS 110553</name>
    <dbReference type="NCBI Taxonomy" id="1182543"/>
    <lineage>
        <taxon>Eukaryota</taxon>
        <taxon>Fungi</taxon>
        <taxon>Dikarya</taxon>
        <taxon>Ascomycota</taxon>
        <taxon>Pezizomycotina</taxon>
        <taxon>Eurotiomycetes</taxon>
        <taxon>Chaetothyriomycetidae</taxon>
        <taxon>Chaetothyriales</taxon>
        <taxon>Herpotrichiellaceae</taxon>
        <taxon>Cladophialophora</taxon>
    </lineage>
</organism>
<evidence type="ECO:0000256" key="1">
    <source>
        <dbReference type="SAM" id="MobiDB-lite"/>
    </source>
</evidence>
<feature type="compositionally biased region" description="Polar residues" evidence="1">
    <location>
        <begin position="443"/>
        <end position="455"/>
    </location>
</feature>
<gene>
    <name evidence="2" type="ORF">A1O5_03405</name>
</gene>
<feature type="compositionally biased region" description="Pro residues" evidence="1">
    <location>
        <begin position="792"/>
        <end position="803"/>
    </location>
</feature>
<feature type="region of interest" description="Disordered" evidence="1">
    <location>
        <begin position="522"/>
        <end position="549"/>
    </location>
</feature>
<feature type="compositionally biased region" description="Polar residues" evidence="1">
    <location>
        <begin position="752"/>
        <end position="774"/>
    </location>
</feature>
<feature type="compositionally biased region" description="Basic and acidic residues" evidence="1">
    <location>
        <begin position="677"/>
        <end position="688"/>
    </location>
</feature>
<accession>W9X0A4</accession>
<dbReference type="RefSeq" id="XP_007742206.1">
    <property type="nucleotide sequence ID" value="XM_007744016.1"/>
</dbReference>
<dbReference type="eggNOG" id="ENOG502QQEE">
    <property type="taxonomic scope" value="Eukaryota"/>
</dbReference>
<sequence>MADLDLDLPAFGIRDLNGPTSPPGIVQISASQYDSTIRTQPDTALSYIDLDDGELITVGSSFELQQRLEEPVSPSTPAVPSPVKAAREAKENMLVHIFDIRHTSRSLAVWRDHEAYTTKKLRERHRSSSCSGEDDTSPPRASPPRSEPRSTLDNPTTQDKLNKRPAVSPRSTQVSDTTTSDESNAGKCSTTQATLPGQGESPCQMDKTLTSLFTGIEPHLGPLADFLESTAEGLRRIAERTAEADASPVECVLSGFRKIMKDAGELGLELLATLNEELEKNRSSETGQANGTRPNSEGLQPFSLSAEAEEPTPEDNPQRDVEPSPKKVSFIETAPTEHPPKELKSEVPEPFYRDSPSSKGQTFNLVSSAPSTNTQKPPPFRPSPMEEVLFPLLSTRSRLQSGPDSIIDSQRSDSDALTRYPPLPSLRKAVSISGLHSKPGPSGSRQCGLGTSSALSRYPSIGQFEEQSRAKSQVDSDSDYYSRWPSSIWPFIPPTPKKTDVYKKPTVEDEDEPVSTLQAELTGKTKAPAIQDVPKSTTVSVPGAWPDQKPDQKCDYAGYKGLNTMVAPGNLSKDILQRFSERRRDSVTGGLPQRPSSPVGTTYARGPIFPRKSQTISGINPAARLNGPFDPLAHIPALQPRPQRSQPDLSASTLGFRSAAGDPAWPDPLTYRSRTVHHTDRYKPHDPPLETQVKNNCSTTTNSSVASYPYVKSSPVQLERSGSQPSTKFHRSVPVATKPAASTQKPVWPSTAGRNTHSYTTGSASISSVPQPVRSQPEIIRVPPKVSTTFRPSPPIAPAPPPMSAASTISRSLSILSPCSPSFTRPRARSGISPPEPFSSLSVDECVKTLKGMGFGRDDPNELARLNVYAAAAGGDVEAAIELLEDDREAARVLRKKTDNIRELGKEADVEENPWED</sequence>
<reference evidence="2 3" key="1">
    <citation type="submission" date="2013-03" db="EMBL/GenBank/DDBJ databases">
        <title>The Genome Sequence of Cladophialophora psammophila CBS 110553.</title>
        <authorList>
            <consortium name="The Broad Institute Genomics Platform"/>
            <person name="Cuomo C."/>
            <person name="de Hoog S."/>
            <person name="Gorbushina A."/>
            <person name="Walker B."/>
            <person name="Young S.K."/>
            <person name="Zeng Q."/>
            <person name="Gargeya S."/>
            <person name="Fitzgerald M."/>
            <person name="Haas B."/>
            <person name="Abouelleil A."/>
            <person name="Allen A.W."/>
            <person name="Alvarado L."/>
            <person name="Arachchi H.M."/>
            <person name="Berlin A.M."/>
            <person name="Chapman S.B."/>
            <person name="Gainer-Dewar J."/>
            <person name="Goldberg J."/>
            <person name="Griggs A."/>
            <person name="Gujja S."/>
            <person name="Hansen M."/>
            <person name="Howarth C."/>
            <person name="Imamovic A."/>
            <person name="Ireland A."/>
            <person name="Larimer J."/>
            <person name="McCowan C."/>
            <person name="Murphy C."/>
            <person name="Pearson M."/>
            <person name="Poon T.W."/>
            <person name="Priest M."/>
            <person name="Roberts A."/>
            <person name="Saif S."/>
            <person name="Shea T."/>
            <person name="Sisk P."/>
            <person name="Sykes S."/>
            <person name="Wortman J."/>
            <person name="Nusbaum C."/>
            <person name="Birren B."/>
        </authorList>
    </citation>
    <scope>NUCLEOTIDE SEQUENCE [LARGE SCALE GENOMIC DNA]</scope>
    <source>
        <strain evidence="2 3">CBS 110553</strain>
    </source>
</reference>